<organism evidence="2 3">
    <name type="scientific">Salinimicrobium sediminis</name>
    <dbReference type="NCBI Taxonomy" id="1343891"/>
    <lineage>
        <taxon>Bacteria</taxon>
        <taxon>Pseudomonadati</taxon>
        <taxon>Bacteroidota</taxon>
        <taxon>Flavobacteriia</taxon>
        <taxon>Flavobacteriales</taxon>
        <taxon>Flavobacteriaceae</taxon>
        <taxon>Salinimicrobium</taxon>
    </lineage>
</organism>
<feature type="chain" id="PRO_5013171274" description="Outer membrane protein beta-barrel domain-containing protein" evidence="1">
    <location>
        <begin position="24"/>
        <end position="178"/>
    </location>
</feature>
<protein>
    <recommendedName>
        <fullName evidence="4">Outer membrane protein beta-barrel domain-containing protein</fullName>
    </recommendedName>
</protein>
<dbReference type="InterPro" id="IPR011250">
    <property type="entry name" value="OMP/PagP_B-barrel"/>
</dbReference>
<dbReference type="AlphaFoldDB" id="A0A285X247"/>
<keyword evidence="1" id="KW-0732">Signal</keyword>
<evidence type="ECO:0000313" key="2">
    <source>
        <dbReference type="EMBL" id="SOC78804.1"/>
    </source>
</evidence>
<dbReference type="SUPFAM" id="SSF56925">
    <property type="entry name" value="OMPA-like"/>
    <property type="match status" value="1"/>
</dbReference>
<evidence type="ECO:0000256" key="1">
    <source>
        <dbReference type="SAM" id="SignalP"/>
    </source>
</evidence>
<name>A0A285X247_9FLAO</name>
<dbReference type="EMBL" id="OCMF01000001">
    <property type="protein sequence ID" value="SOC78804.1"/>
    <property type="molecule type" value="Genomic_DNA"/>
</dbReference>
<dbReference type="RefSeq" id="WP_097054599.1">
    <property type="nucleotide sequence ID" value="NZ_OCMF01000001.1"/>
</dbReference>
<reference evidence="3" key="1">
    <citation type="submission" date="2017-09" db="EMBL/GenBank/DDBJ databases">
        <authorList>
            <person name="Varghese N."/>
            <person name="Submissions S."/>
        </authorList>
    </citation>
    <scope>NUCLEOTIDE SEQUENCE [LARGE SCALE GENOMIC DNA]</scope>
    <source>
        <strain evidence="3">CGMCC 1.12641</strain>
    </source>
</reference>
<dbReference type="Proteomes" id="UP000219193">
    <property type="component" value="Unassembled WGS sequence"/>
</dbReference>
<dbReference type="OrthoDB" id="1436505at2"/>
<evidence type="ECO:0008006" key="4">
    <source>
        <dbReference type="Google" id="ProtNLM"/>
    </source>
</evidence>
<proteinExistence type="predicted"/>
<gene>
    <name evidence="2" type="ORF">SAMN06296241_0320</name>
</gene>
<feature type="signal peptide" evidence="1">
    <location>
        <begin position="1"/>
        <end position="23"/>
    </location>
</feature>
<evidence type="ECO:0000313" key="3">
    <source>
        <dbReference type="Proteomes" id="UP000219193"/>
    </source>
</evidence>
<keyword evidence="3" id="KW-1185">Reference proteome</keyword>
<sequence length="178" mass="19830">MKNSFIPFVFGLLFLFSANITLAQGEFNLTGGAGTPEMVNVGFRIQLDQYQYGLSIGTSPGYKNENFNASADFYYHFAGRSQQTDLPPWYGKAGITYMHSEGEWEKRMNLLFVPRLGREFNVTPQFGVALEAGLMLMLVDRNTAKKERTDAVTGDLDLIGSGFILPSAGLKIFYRLGQ</sequence>
<accession>A0A285X247</accession>